<organism evidence="2 3">
    <name type="scientific">Paenibacillus contaminans</name>
    <dbReference type="NCBI Taxonomy" id="450362"/>
    <lineage>
        <taxon>Bacteria</taxon>
        <taxon>Bacillati</taxon>
        <taxon>Bacillota</taxon>
        <taxon>Bacilli</taxon>
        <taxon>Bacillales</taxon>
        <taxon>Paenibacillaceae</taxon>
        <taxon>Paenibacillus</taxon>
    </lineage>
</organism>
<dbReference type="AlphaFoldDB" id="A0A329M6S6"/>
<keyword evidence="1" id="KW-0472">Membrane</keyword>
<evidence type="ECO:0000313" key="2">
    <source>
        <dbReference type="EMBL" id="RAV14886.1"/>
    </source>
</evidence>
<dbReference type="InterPro" id="IPR021362">
    <property type="entry name" value="DUF2834"/>
</dbReference>
<evidence type="ECO:0000256" key="1">
    <source>
        <dbReference type="SAM" id="Phobius"/>
    </source>
</evidence>
<keyword evidence="1" id="KW-0812">Transmembrane</keyword>
<evidence type="ECO:0008006" key="4">
    <source>
        <dbReference type="Google" id="ProtNLM"/>
    </source>
</evidence>
<accession>A0A329M6S6</accession>
<evidence type="ECO:0000313" key="3">
    <source>
        <dbReference type="Proteomes" id="UP000250369"/>
    </source>
</evidence>
<feature type="transmembrane region" description="Helical" evidence="1">
    <location>
        <begin position="76"/>
        <end position="96"/>
    </location>
</feature>
<sequence length="110" mass="12490">MKYFYGILAILGVVLPYSQFLPWIIQNGLDMSQLVEEITQTRIGSFAWMDVLVSAIVLIGFILFEGKRNGMRSLWLPIIGTLVVGVSLGLPLFLLLREIHIEKKLQERLS</sequence>
<protein>
    <recommendedName>
        <fullName evidence="4">DUF2834 domain-containing protein</fullName>
    </recommendedName>
</protein>
<proteinExistence type="predicted"/>
<name>A0A329M6S6_9BACL</name>
<keyword evidence="1" id="KW-1133">Transmembrane helix</keyword>
<dbReference type="EMBL" id="QMFB01000025">
    <property type="protein sequence ID" value="RAV14886.1"/>
    <property type="molecule type" value="Genomic_DNA"/>
</dbReference>
<reference evidence="2 3" key="1">
    <citation type="journal article" date="2009" name="Int. J. Syst. Evol. Microbiol.">
        <title>Paenibacillus contaminans sp. nov., isolated from a contaminated laboratory plate.</title>
        <authorList>
            <person name="Chou J.H."/>
            <person name="Lee J.H."/>
            <person name="Lin M.C."/>
            <person name="Chang P.S."/>
            <person name="Arun A.B."/>
            <person name="Young C.C."/>
            <person name="Chen W.M."/>
        </authorList>
    </citation>
    <scope>NUCLEOTIDE SEQUENCE [LARGE SCALE GENOMIC DNA]</scope>
    <source>
        <strain evidence="2 3">CKOBP-6</strain>
    </source>
</reference>
<dbReference type="Pfam" id="PF11196">
    <property type="entry name" value="DUF2834"/>
    <property type="match status" value="1"/>
</dbReference>
<dbReference type="Proteomes" id="UP000250369">
    <property type="component" value="Unassembled WGS sequence"/>
</dbReference>
<feature type="transmembrane region" description="Helical" evidence="1">
    <location>
        <begin position="6"/>
        <end position="25"/>
    </location>
</feature>
<gene>
    <name evidence="2" type="ORF">DQG23_31135</name>
</gene>
<dbReference type="OrthoDB" id="2619901at2"/>
<feature type="transmembrane region" description="Helical" evidence="1">
    <location>
        <begin position="46"/>
        <end position="64"/>
    </location>
</feature>
<comment type="caution">
    <text evidence="2">The sequence shown here is derived from an EMBL/GenBank/DDBJ whole genome shotgun (WGS) entry which is preliminary data.</text>
</comment>
<keyword evidence="3" id="KW-1185">Reference proteome</keyword>
<dbReference type="RefSeq" id="WP_113034931.1">
    <property type="nucleotide sequence ID" value="NZ_QMFB01000025.1"/>
</dbReference>